<reference evidence="1" key="1">
    <citation type="submission" date="2021-07" db="EMBL/GenBank/DDBJ databases">
        <authorList>
            <person name="Durling M."/>
        </authorList>
    </citation>
    <scope>NUCLEOTIDE SEQUENCE</scope>
</reference>
<evidence type="ECO:0000313" key="2">
    <source>
        <dbReference type="Proteomes" id="UP000696280"/>
    </source>
</evidence>
<comment type="caution">
    <text evidence="1">The sequence shown here is derived from an EMBL/GenBank/DDBJ whole genome shotgun (WGS) entry which is preliminary data.</text>
</comment>
<dbReference type="AlphaFoldDB" id="A0A9N9PMN6"/>
<evidence type="ECO:0000313" key="1">
    <source>
        <dbReference type="EMBL" id="CAG8952551.1"/>
    </source>
</evidence>
<sequence length="121" mass="14305">MGIWRQEENYNRWELTCYLRHENALGWEKFLAGHTTIDHLGRRQLRKLEIWLEQVSVGAGLGWRERRRLQCYLSTLFWATQSEVVCSSTQAWIARREFHKPQSELIHASRGPRSVVASLLL</sequence>
<proteinExistence type="predicted"/>
<keyword evidence="2" id="KW-1185">Reference proteome</keyword>
<protein>
    <submittedName>
        <fullName evidence="1">Uncharacterized protein</fullName>
    </submittedName>
</protein>
<gene>
    <name evidence="1" type="ORF">HYFRA_00009656</name>
</gene>
<dbReference type="Proteomes" id="UP000696280">
    <property type="component" value="Unassembled WGS sequence"/>
</dbReference>
<dbReference type="EMBL" id="CAJVRL010000046">
    <property type="protein sequence ID" value="CAG8952551.1"/>
    <property type="molecule type" value="Genomic_DNA"/>
</dbReference>
<name>A0A9N9PMN6_9HELO</name>
<accession>A0A9N9PMN6</accession>
<organism evidence="1 2">
    <name type="scientific">Hymenoscyphus fraxineus</name>
    <dbReference type="NCBI Taxonomy" id="746836"/>
    <lineage>
        <taxon>Eukaryota</taxon>
        <taxon>Fungi</taxon>
        <taxon>Dikarya</taxon>
        <taxon>Ascomycota</taxon>
        <taxon>Pezizomycotina</taxon>
        <taxon>Leotiomycetes</taxon>
        <taxon>Helotiales</taxon>
        <taxon>Helotiaceae</taxon>
        <taxon>Hymenoscyphus</taxon>
    </lineage>
</organism>
<dbReference type="OrthoDB" id="10446349at2759"/>